<reference evidence="2 3" key="1">
    <citation type="submission" date="2021-06" db="EMBL/GenBank/DDBJ databases">
        <title>Caerostris extrusa draft genome.</title>
        <authorList>
            <person name="Kono N."/>
            <person name="Arakawa K."/>
        </authorList>
    </citation>
    <scope>NUCLEOTIDE SEQUENCE [LARGE SCALE GENOMIC DNA]</scope>
</reference>
<organism evidence="2 3">
    <name type="scientific">Caerostris extrusa</name>
    <name type="common">Bark spider</name>
    <name type="synonym">Caerostris bankana</name>
    <dbReference type="NCBI Taxonomy" id="172846"/>
    <lineage>
        <taxon>Eukaryota</taxon>
        <taxon>Metazoa</taxon>
        <taxon>Ecdysozoa</taxon>
        <taxon>Arthropoda</taxon>
        <taxon>Chelicerata</taxon>
        <taxon>Arachnida</taxon>
        <taxon>Araneae</taxon>
        <taxon>Araneomorphae</taxon>
        <taxon>Entelegynae</taxon>
        <taxon>Araneoidea</taxon>
        <taxon>Araneidae</taxon>
        <taxon>Caerostris</taxon>
    </lineage>
</organism>
<dbReference type="EMBL" id="BPLR01009873">
    <property type="protein sequence ID" value="GIY35193.1"/>
    <property type="molecule type" value="Genomic_DNA"/>
</dbReference>
<evidence type="ECO:0000256" key="1">
    <source>
        <dbReference type="SAM" id="MobiDB-lite"/>
    </source>
</evidence>
<gene>
    <name evidence="2" type="ORF">CEXT_184551</name>
</gene>
<keyword evidence="3" id="KW-1185">Reference proteome</keyword>
<evidence type="ECO:0000313" key="2">
    <source>
        <dbReference type="EMBL" id="GIY35193.1"/>
    </source>
</evidence>
<protein>
    <submittedName>
        <fullName evidence="2">Uncharacterized protein</fullName>
    </submittedName>
</protein>
<proteinExistence type="predicted"/>
<dbReference type="Proteomes" id="UP001054945">
    <property type="component" value="Unassembled WGS sequence"/>
</dbReference>
<feature type="region of interest" description="Disordered" evidence="1">
    <location>
        <begin position="44"/>
        <end position="72"/>
    </location>
</feature>
<name>A0AAV4SUC3_CAEEX</name>
<sequence>MINQNTKRHKLWQQGHLPSWRDASSFPNSLTNLLLETVVPPKRTFNSKTTDEHISSADALKNQQQKAPTNPVSTTEINIPLLKILIF</sequence>
<feature type="compositionally biased region" description="Polar residues" evidence="1">
    <location>
        <begin position="61"/>
        <end position="72"/>
    </location>
</feature>
<dbReference type="AlphaFoldDB" id="A0AAV4SUC3"/>
<accession>A0AAV4SUC3</accession>
<comment type="caution">
    <text evidence="2">The sequence shown here is derived from an EMBL/GenBank/DDBJ whole genome shotgun (WGS) entry which is preliminary data.</text>
</comment>
<evidence type="ECO:0000313" key="3">
    <source>
        <dbReference type="Proteomes" id="UP001054945"/>
    </source>
</evidence>